<gene>
    <name evidence="2" type="ORF">HNQ47_000345</name>
</gene>
<dbReference type="Proteomes" id="UP000539953">
    <property type="component" value="Unassembled WGS sequence"/>
</dbReference>
<evidence type="ECO:0000259" key="1">
    <source>
        <dbReference type="Pfam" id="PF17032"/>
    </source>
</evidence>
<proteinExistence type="predicted"/>
<dbReference type="PANTHER" id="PTHR36718:SF1">
    <property type="entry name" value="DOUBLE ZINC RIBBON PROTEIN MJ0416"/>
    <property type="match status" value="1"/>
</dbReference>
<dbReference type="InterPro" id="IPR031493">
    <property type="entry name" value="Zinc_ribbon_15"/>
</dbReference>
<dbReference type="PANTHER" id="PTHR36718">
    <property type="entry name" value="OS05G0435400 PROTEIN"/>
    <property type="match status" value="1"/>
</dbReference>
<dbReference type="RefSeq" id="WP_183326922.1">
    <property type="nucleotide sequence ID" value="NZ_JACHHK010000001.1"/>
</dbReference>
<evidence type="ECO:0000313" key="3">
    <source>
        <dbReference type="Proteomes" id="UP000539953"/>
    </source>
</evidence>
<dbReference type="EMBL" id="JACHHK010000001">
    <property type="protein sequence ID" value="MBB5182342.1"/>
    <property type="molecule type" value="Genomic_DNA"/>
</dbReference>
<feature type="domain" description="Zinc-ribbon 15" evidence="1">
    <location>
        <begin position="20"/>
        <end position="114"/>
    </location>
</feature>
<dbReference type="AlphaFoldDB" id="A0A7W8CY09"/>
<comment type="caution">
    <text evidence="2">The sequence shown here is derived from an EMBL/GenBank/DDBJ whole genome shotgun (WGS) entry which is preliminary data.</text>
</comment>
<evidence type="ECO:0000313" key="2">
    <source>
        <dbReference type="EMBL" id="MBB5182342.1"/>
    </source>
</evidence>
<organism evidence="2 3">
    <name type="scientific">Catenisphaera adipataccumulans</name>
    <dbReference type="NCBI Taxonomy" id="700500"/>
    <lineage>
        <taxon>Bacteria</taxon>
        <taxon>Bacillati</taxon>
        <taxon>Bacillota</taxon>
        <taxon>Erysipelotrichia</taxon>
        <taxon>Erysipelotrichales</taxon>
        <taxon>Erysipelotrichaceae</taxon>
        <taxon>Catenisphaera</taxon>
    </lineage>
</organism>
<sequence>MFFMIGFFPREKEIAVVPQICFHCGSYGSMHVFVRYNQLVLFFIPVWKGKKEYYVQTTCCGGSFALDPAVGQRLERGEDVSITAADVEPLNVPRVCPHCHRPVHEQDVYCPYCGSRL</sequence>
<protein>
    <recommendedName>
        <fullName evidence="1">Zinc-ribbon 15 domain-containing protein</fullName>
    </recommendedName>
</protein>
<dbReference type="Pfam" id="PF17032">
    <property type="entry name" value="Zn_ribbon_15"/>
    <property type="match status" value="1"/>
</dbReference>
<accession>A0A7W8CY09</accession>
<keyword evidence="3" id="KW-1185">Reference proteome</keyword>
<dbReference type="InterPro" id="IPR053281">
    <property type="entry name" value="Double_zinc_ribbon"/>
</dbReference>
<name>A0A7W8CY09_9FIRM</name>
<reference evidence="2 3" key="1">
    <citation type="submission" date="2020-08" db="EMBL/GenBank/DDBJ databases">
        <title>Genomic Encyclopedia of Type Strains, Phase IV (KMG-IV): sequencing the most valuable type-strain genomes for metagenomic binning, comparative biology and taxonomic classification.</title>
        <authorList>
            <person name="Goeker M."/>
        </authorList>
    </citation>
    <scope>NUCLEOTIDE SEQUENCE [LARGE SCALE GENOMIC DNA]</scope>
    <source>
        <strain evidence="2 3">DSM 25799</strain>
    </source>
</reference>